<name>A0A5J5FTR4_9BACL</name>
<dbReference type="AlphaFoldDB" id="A0A5J5FTR4"/>
<feature type="domain" description="HTH cro/C1-type" evidence="2">
    <location>
        <begin position="10"/>
        <end position="64"/>
    </location>
</feature>
<comment type="caution">
    <text evidence="3">The sequence shown here is derived from an EMBL/GenBank/DDBJ whole genome shotgun (WGS) entry which is preliminary data.</text>
</comment>
<evidence type="ECO:0000259" key="2">
    <source>
        <dbReference type="PROSITE" id="PS50943"/>
    </source>
</evidence>
<dbReference type="RefSeq" id="WP_150459805.1">
    <property type="nucleotide sequence ID" value="NZ_VYKK01000036.1"/>
</dbReference>
<dbReference type="SMART" id="SM00530">
    <property type="entry name" value="HTH_XRE"/>
    <property type="match status" value="1"/>
</dbReference>
<reference evidence="3 4" key="1">
    <citation type="submission" date="2019-09" db="EMBL/GenBank/DDBJ databases">
        <title>Bacillus ochoae sp. nov., Paenibacillus whitsoniae sp. nov., Paenibacillus spiritus sp. nov. Isolated from the Mars Exploration Rover during spacecraft assembly.</title>
        <authorList>
            <person name="Seuylemezian A."/>
            <person name="Vaishampayan P."/>
        </authorList>
    </citation>
    <scope>NUCLEOTIDE SEQUENCE [LARGE SCALE GENOMIC DNA]</scope>
    <source>
        <strain evidence="3 4">MER_111</strain>
    </source>
</reference>
<dbReference type="PROSITE" id="PS50943">
    <property type="entry name" value="HTH_CROC1"/>
    <property type="match status" value="1"/>
</dbReference>
<dbReference type="GO" id="GO:0003677">
    <property type="term" value="F:DNA binding"/>
    <property type="evidence" value="ECO:0007669"/>
    <property type="project" value="UniProtKB-KW"/>
</dbReference>
<dbReference type="Proteomes" id="UP000367750">
    <property type="component" value="Unassembled WGS sequence"/>
</dbReference>
<gene>
    <name evidence="3" type="ORF">F4V43_18780</name>
</gene>
<dbReference type="InterPro" id="IPR010982">
    <property type="entry name" value="Lambda_DNA-bd_dom_sf"/>
</dbReference>
<evidence type="ECO:0000313" key="4">
    <source>
        <dbReference type="Proteomes" id="UP000367750"/>
    </source>
</evidence>
<dbReference type="SUPFAM" id="SSF47413">
    <property type="entry name" value="lambda repressor-like DNA-binding domains"/>
    <property type="match status" value="1"/>
</dbReference>
<dbReference type="CDD" id="cd00093">
    <property type="entry name" value="HTH_XRE"/>
    <property type="match status" value="1"/>
</dbReference>
<dbReference type="Gene3D" id="1.10.260.40">
    <property type="entry name" value="lambda repressor-like DNA-binding domains"/>
    <property type="match status" value="1"/>
</dbReference>
<proteinExistence type="predicted"/>
<evidence type="ECO:0000256" key="1">
    <source>
        <dbReference type="ARBA" id="ARBA00023125"/>
    </source>
</evidence>
<accession>A0A5J5FTR4</accession>
<keyword evidence="4" id="KW-1185">Reference proteome</keyword>
<dbReference type="OrthoDB" id="9804312at2"/>
<keyword evidence="1" id="KW-0238">DNA-binding</keyword>
<evidence type="ECO:0000313" key="3">
    <source>
        <dbReference type="EMBL" id="KAA8996235.1"/>
    </source>
</evidence>
<dbReference type="Pfam" id="PF01381">
    <property type="entry name" value="HTH_3"/>
    <property type="match status" value="1"/>
</dbReference>
<dbReference type="PANTHER" id="PTHR46558:SF11">
    <property type="entry name" value="HTH-TYPE TRANSCRIPTIONAL REGULATOR XRE"/>
    <property type="match status" value="1"/>
</dbReference>
<dbReference type="InterPro" id="IPR011990">
    <property type="entry name" value="TPR-like_helical_dom_sf"/>
</dbReference>
<dbReference type="EMBL" id="VYKK01000036">
    <property type="protein sequence ID" value="KAA8996235.1"/>
    <property type="molecule type" value="Genomic_DNA"/>
</dbReference>
<dbReference type="PANTHER" id="PTHR46558">
    <property type="entry name" value="TRACRIPTIONAL REGULATORY PROTEIN-RELATED-RELATED"/>
    <property type="match status" value="1"/>
</dbReference>
<dbReference type="Gene3D" id="1.25.40.10">
    <property type="entry name" value="Tetratricopeptide repeat domain"/>
    <property type="match status" value="1"/>
</dbReference>
<protein>
    <submittedName>
        <fullName evidence="3">Helix-turn-helix domain-containing protein</fullName>
    </submittedName>
</protein>
<organism evidence="3 4">
    <name type="scientific">Paenibacillus spiritus</name>
    <dbReference type="NCBI Taxonomy" id="2496557"/>
    <lineage>
        <taxon>Bacteria</taxon>
        <taxon>Bacillati</taxon>
        <taxon>Bacillota</taxon>
        <taxon>Bacilli</taxon>
        <taxon>Bacillales</taxon>
        <taxon>Paenibacillaceae</taxon>
        <taxon>Paenibacillus</taxon>
    </lineage>
</organism>
<dbReference type="InterPro" id="IPR001387">
    <property type="entry name" value="Cro/C1-type_HTH"/>
</dbReference>
<sequence length="372" mass="41765">MREIRMARVLVRKRKEKGITQEELAAYIGVSKASVSKWEIGQSYPDITFLPQLAAYFNISIDELLDYQPQMAAADIRKLYVQLSKDFACCPFEEVARRCREIIRKYYSCFPLLQQMGVLLVNHSMLAGDKEAADQVIREAEELFVRVRTESQDALLAKQALYMEALCRITLGDPESALVLLEGSLAPAMPPESLLAMAYQSTGRREEAKSVLQVGMYQNLVMMFNFLPAYLMLCADAPDRYDETLRRALAVGEAFDLGRLHPAVYMGIYLAAAQGYVLQNRTGEAVAMLRDYADLVTSDIYPMRLHGDEFFDKLDAWLEENELGTALPRDEQTVRRSMLEAVAGNPGFAALAGDPQFQALIGRLKQLAGEES</sequence>